<dbReference type="GO" id="GO:0016881">
    <property type="term" value="F:acid-amino acid ligase activity"/>
    <property type="evidence" value="ECO:0007669"/>
    <property type="project" value="UniProtKB-UniRule"/>
</dbReference>
<comment type="function">
    <text evidence="7">Catalyzes the addition of an amino acid to the nucleotide precursor UDP-N-acetylmuramoyl-L-alanyl-D-glutamate (UMAG) in the biosynthesis of bacterial cell-wall peptidoglycan.</text>
</comment>
<dbReference type="NCBIfam" id="NF001126">
    <property type="entry name" value="PRK00139.1-4"/>
    <property type="match status" value="1"/>
</dbReference>
<comment type="subcellular location">
    <subcellularLocation>
        <location evidence="7 8">Cytoplasm</location>
    </subcellularLocation>
</comment>
<evidence type="ECO:0000256" key="5">
    <source>
        <dbReference type="ARBA" id="ARBA00023306"/>
    </source>
</evidence>
<evidence type="ECO:0000259" key="11">
    <source>
        <dbReference type="Pfam" id="PF08245"/>
    </source>
</evidence>
<comment type="pathway">
    <text evidence="7 8">Cell wall biogenesis; peptidoglycan biosynthesis.</text>
</comment>
<name>A0A2S2BU01_9NOCA</name>
<dbReference type="GO" id="GO:0000287">
    <property type="term" value="F:magnesium ion binding"/>
    <property type="evidence" value="ECO:0007669"/>
    <property type="project" value="UniProtKB-UniRule"/>
</dbReference>
<keyword evidence="7" id="KW-0547">Nucleotide-binding</keyword>
<dbReference type="EMBL" id="CP021354">
    <property type="protein sequence ID" value="AWK72115.1"/>
    <property type="molecule type" value="Genomic_DNA"/>
</dbReference>
<dbReference type="KEGG" id="roz:CBI38_11515"/>
<evidence type="ECO:0000313" key="12">
    <source>
        <dbReference type="EMBL" id="AWK72115.1"/>
    </source>
</evidence>
<evidence type="ECO:0000256" key="7">
    <source>
        <dbReference type="HAMAP-Rule" id="MF_00208"/>
    </source>
</evidence>
<dbReference type="SUPFAM" id="SSF53623">
    <property type="entry name" value="MurD-like peptide ligases, catalytic domain"/>
    <property type="match status" value="1"/>
</dbReference>
<comment type="cofactor">
    <cofactor evidence="7">
        <name>Mg(2+)</name>
        <dbReference type="ChEBI" id="CHEBI:18420"/>
    </cofactor>
</comment>
<keyword evidence="5 7" id="KW-0131">Cell cycle</keyword>
<evidence type="ECO:0000313" key="13">
    <source>
        <dbReference type="Proteomes" id="UP000245711"/>
    </source>
</evidence>
<keyword evidence="7" id="KW-0963">Cytoplasm</keyword>
<dbReference type="Pfam" id="PF02875">
    <property type="entry name" value="Mur_ligase_C"/>
    <property type="match status" value="1"/>
</dbReference>
<feature type="modified residue" description="N6-carboxylysine" evidence="7">
    <location>
        <position position="227"/>
    </location>
</feature>
<organism evidence="12 13">
    <name type="scientific">Rhodococcus oxybenzonivorans</name>
    <dbReference type="NCBI Taxonomy" id="1990687"/>
    <lineage>
        <taxon>Bacteria</taxon>
        <taxon>Bacillati</taxon>
        <taxon>Actinomycetota</taxon>
        <taxon>Actinomycetes</taxon>
        <taxon>Mycobacteriales</taxon>
        <taxon>Nocardiaceae</taxon>
        <taxon>Rhodococcus</taxon>
    </lineage>
</organism>
<dbReference type="NCBIfam" id="TIGR01085">
    <property type="entry name" value="murE"/>
    <property type="match status" value="1"/>
</dbReference>
<dbReference type="UniPathway" id="UPA00219"/>
<feature type="domain" description="Mur ligase C-terminal" evidence="10">
    <location>
        <begin position="338"/>
        <end position="466"/>
    </location>
</feature>
<dbReference type="Gene3D" id="3.90.190.20">
    <property type="entry name" value="Mur ligase, C-terminal domain"/>
    <property type="match status" value="1"/>
</dbReference>
<dbReference type="EC" id="6.3.2.-" evidence="7"/>
<dbReference type="AlphaFoldDB" id="A0A2S2BU01"/>
<dbReference type="GO" id="GO:0009252">
    <property type="term" value="P:peptidoglycan biosynthetic process"/>
    <property type="evidence" value="ECO:0007669"/>
    <property type="project" value="UniProtKB-UniRule"/>
</dbReference>
<evidence type="ECO:0000256" key="2">
    <source>
        <dbReference type="ARBA" id="ARBA00022618"/>
    </source>
</evidence>
<keyword evidence="2 7" id="KW-0132">Cell division</keyword>
<accession>A0A2S2BU01</accession>
<dbReference type="InterPro" id="IPR035911">
    <property type="entry name" value="MurE/MurF_N"/>
</dbReference>
<keyword evidence="7" id="KW-0067">ATP-binding</keyword>
<evidence type="ECO:0000256" key="4">
    <source>
        <dbReference type="ARBA" id="ARBA00022984"/>
    </source>
</evidence>
<dbReference type="GO" id="GO:0051301">
    <property type="term" value="P:cell division"/>
    <property type="evidence" value="ECO:0007669"/>
    <property type="project" value="UniProtKB-KW"/>
</dbReference>
<dbReference type="Proteomes" id="UP000245711">
    <property type="component" value="Chromosome"/>
</dbReference>
<feature type="binding site" evidence="7">
    <location>
        <position position="187"/>
    </location>
    <ligand>
        <name>UDP-N-acetyl-alpha-D-muramoyl-L-alanyl-D-glutamate</name>
        <dbReference type="ChEBI" id="CHEBI:83900"/>
    </ligand>
</feature>
<feature type="binding site" evidence="7">
    <location>
        <begin position="160"/>
        <end position="161"/>
    </location>
    <ligand>
        <name>UDP-N-acetyl-alpha-D-muramoyl-L-alanyl-D-glutamate</name>
        <dbReference type="ChEBI" id="CHEBI:83900"/>
    </ligand>
</feature>
<dbReference type="GO" id="GO:0005737">
    <property type="term" value="C:cytoplasm"/>
    <property type="evidence" value="ECO:0007669"/>
    <property type="project" value="UniProtKB-SubCell"/>
</dbReference>
<keyword evidence="6 7" id="KW-0961">Cell wall biogenesis/degradation</keyword>
<dbReference type="PANTHER" id="PTHR23135:SF4">
    <property type="entry name" value="UDP-N-ACETYLMURAMOYL-L-ALANYL-D-GLUTAMATE--2,6-DIAMINOPIMELATE LIGASE MURE HOMOLOG, CHLOROPLASTIC"/>
    <property type="match status" value="1"/>
</dbReference>
<keyword evidence="7" id="KW-0460">Magnesium</keyword>
<protein>
    <recommendedName>
        <fullName evidence="7">UDP-N-acetylmuramyl-tripeptide synthetase</fullName>
        <ecNumber evidence="7">6.3.2.-</ecNumber>
    </recommendedName>
    <alternativeName>
        <fullName evidence="7">UDP-MurNAc-tripeptide synthetase</fullName>
    </alternativeName>
</protein>
<dbReference type="GO" id="GO:0008360">
    <property type="term" value="P:regulation of cell shape"/>
    <property type="evidence" value="ECO:0007669"/>
    <property type="project" value="UniProtKB-KW"/>
</dbReference>
<dbReference type="SUPFAM" id="SSF53244">
    <property type="entry name" value="MurD-like peptide ligases, peptide-binding domain"/>
    <property type="match status" value="1"/>
</dbReference>
<evidence type="ECO:0000256" key="1">
    <source>
        <dbReference type="ARBA" id="ARBA00005898"/>
    </source>
</evidence>
<evidence type="ECO:0000259" key="10">
    <source>
        <dbReference type="Pfam" id="PF02875"/>
    </source>
</evidence>
<dbReference type="PANTHER" id="PTHR23135">
    <property type="entry name" value="MUR LIGASE FAMILY MEMBER"/>
    <property type="match status" value="1"/>
</dbReference>
<feature type="binding site" evidence="7">
    <location>
        <position position="195"/>
    </location>
    <ligand>
        <name>UDP-N-acetyl-alpha-D-muramoyl-L-alanyl-D-glutamate</name>
        <dbReference type="ChEBI" id="CHEBI:83900"/>
    </ligand>
</feature>
<keyword evidence="3 7" id="KW-0133">Cell shape</keyword>
<dbReference type="GO" id="GO:0071555">
    <property type="term" value="P:cell wall organization"/>
    <property type="evidence" value="ECO:0007669"/>
    <property type="project" value="UniProtKB-KW"/>
</dbReference>
<comment type="PTM">
    <text evidence="7">Carboxylation is probably crucial for Mg(2+) binding and, consequently, for the gamma-phosphate positioning of ATP.</text>
</comment>
<dbReference type="Pfam" id="PF01225">
    <property type="entry name" value="Mur_ligase"/>
    <property type="match status" value="1"/>
</dbReference>
<feature type="binding site" evidence="7">
    <location>
        <position position="41"/>
    </location>
    <ligand>
        <name>UDP-N-acetyl-alpha-D-muramoyl-L-alanyl-D-glutamate</name>
        <dbReference type="ChEBI" id="CHEBI:83900"/>
    </ligand>
</feature>
<feature type="domain" description="Mur ligase central" evidence="11">
    <location>
        <begin position="116"/>
        <end position="315"/>
    </location>
</feature>
<dbReference type="Pfam" id="PF08245">
    <property type="entry name" value="Mur_ligase_M"/>
    <property type="match status" value="1"/>
</dbReference>
<dbReference type="InterPro" id="IPR005761">
    <property type="entry name" value="UDP-N-AcMur-Glu-dNH2Pim_ligase"/>
</dbReference>
<keyword evidence="4 7" id="KW-0573">Peptidoglycan synthesis</keyword>
<dbReference type="InterPro" id="IPR013221">
    <property type="entry name" value="Mur_ligase_cen"/>
</dbReference>
<dbReference type="Gene3D" id="3.40.1190.10">
    <property type="entry name" value="Mur-like, catalytic domain"/>
    <property type="match status" value="1"/>
</dbReference>
<reference evidence="12 13" key="1">
    <citation type="submission" date="2017-05" db="EMBL/GenBank/DDBJ databases">
        <title>Isolation of Rhodococcus sp. S2-17 biodegrading of BP-3.</title>
        <authorList>
            <person name="Lee Y."/>
            <person name="Kim K.H."/>
            <person name="Chun B.H."/>
            <person name="Jung H.S."/>
            <person name="Jeon C.O."/>
        </authorList>
    </citation>
    <scope>NUCLEOTIDE SEQUENCE [LARGE SCALE GENOMIC DNA]</scope>
    <source>
        <strain evidence="12 13">S2-17</strain>
    </source>
</reference>
<dbReference type="InterPro" id="IPR036565">
    <property type="entry name" value="Mur-like_cat_sf"/>
</dbReference>
<comment type="caution">
    <text evidence="7">Lacks conserved residue(s) required for the propagation of feature annotation.</text>
</comment>
<dbReference type="OrthoDB" id="9800958at2"/>
<dbReference type="Gene3D" id="3.40.1390.10">
    <property type="entry name" value="MurE/MurF, N-terminal domain"/>
    <property type="match status" value="1"/>
</dbReference>
<dbReference type="InterPro" id="IPR000713">
    <property type="entry name" value="Mur_ligase_N"/>
</dbReference>
<keyword evidence="7 12" id="KW-0436">Ligase</keyword>
<dbReference type="HAMAP" id="MF_00208">
    <property type="entry name" value="MurE"/>
    <property type="match status" value="1"/>
</dbReference>
<sequence length="496" mass="51772">MSIDCPSRPPTPLREVLRRLGGAAVLFGTGEEVVTGISQDSRLVRPGDLYAALPGQRWHGAAFAAEAVSHGAVAMLSDHPSELLPTIVVDDPRCAVGPLASALYGNPSGALDVYGVTGTNGKTSTAYLLEAGLRGAGIAAGRITGITVRGCCGSRDAVRTTPEASELQQTLAAFKDQGVSAVAMEVSSHGLALHRVDGTSFGVAVFTNLARDHLDFHKDMDSYFAAKARLFSAERCATAAIGIDDEFGRRLAATVSVPRLTFSSKSVAADIYGDDVHADEGGTSFRLHGPSGTTTIRLRLLGAHQVDNALAAVTALTVRGVDLDGAIAGIEGLDTVPGRLEAIDAGQPFLAFVDYMHNTGGQRRLFPYLRSLTRGKVIVVIGATGNRDPGKRAPLGTTAAELADIVVVTDESPFSEDAEVLRDDVAGAARRVKTAEVLVVPERGEAIATAVTLAAPGDVVVVAGRGSDAVQDFGRVRRPFDDRVALYDAVLRSARA</sequence>
<dbReference type="InterPro" id="IPR004101">
    <property type="entry name" value="Mur_ligase_C"/>
</dbReference>
<proteinExistence type="inferred from homology"/>
<dbReference type="GO" id="GO:0005524">
    <property type="term" value="F:ATP binding"/>
    <property type="evidence" value="ECO:0007669"/>
    <property type="project" value="UniProtKB-UniRule"/>
</dbReference>
<dbReference type="SUPFAM" id="SSF63418">
    <property type="entry name" value="MurE/MurF N-terminal domain"/>
    <property type="match status" value="1"/>
</dbReference>
<keyword evidence="13" id="KW-1185">Reference proteome</keyword>
<gene>
    <name evidence="7" type="primary">murE</name>
    <name evidence="12" type="ORF">CBI38_11515</name>
</gene>
<evidence type="ECO:0000256" key="3">
    <source>
        <dbReference type="ARBA" id="ARBA00022960"/>
    </source>
</evidence>
<comment type="similarity">
    <text evidence="1 7">Belongs to the MurCDEF family. MurE subfamily.</text>
</comment>
<dbReference type="InterPro" id="IPR036615">
    <property type="entry name" value="Mur_ligase_C_dom_sf"/>
</dbReference>
<evidence type="ECO:0000259" key="9">
    <source>
        <dbReference type="Pfam" id="PF01225"/>
    </source>
</evidence>
<feature type="binding site" evidence="7">
    <location>
        <begin position="118"/>
        <end position="124"/>
    </location>
    <ligand>
        <name>ATP</name>
        <dbReference type="ChEBI" id="CHEBI:30616"/>
    </ligand>
</feature>
<evidence type="ECO:0000256" key="6">
    <source>
        <dbReference type="ARBA" id="ARBA00023316"/>
    </source>
</evidence>
<feature type="domain" description="Mur ligase N-terminal catalytic" evidence="9">
    <location>
        <begin position="34"/>
        <end position="83"/>
    </location>
</feature>
<evidence type="ECO:0000256" key="8">
    <source>
        <dbReference type="RuleBase" id="RU004135"/>
    </source>
</evidence>
<dbReference type="RefSeq" id="WP_109328989.1">
    <property type="nucleotide sequence ID" value="NZ_CP021354.1"/>
</dbReference>